<dbReference type="InterPro" id="IPR038765">
    <property type="entry name" value="Papain-like_cys_pep_sf"/>
</dbReference>
<keyword evidence="5" id="KW-0865">Zymogen</keyword>
<reference evidence="8" key="1">
    <citation type="submission" date="2020-04" db="EMBL/GenBank/DDBJ databases">
        <authorList>
            <person name="Alioto T."/>
            <person name="Alioto T."/>
            <person name="Gomez Garrido J."/>
        </authorList>
    </citation>
    <scope>NUCLEOTIDE SEQUENCE</scope>
    <source>
        <strain evidence="8">A484AB</strain>
    </source>
</reference>
<dbReference type="SMART" id="SM00848">
    <property type="entry name" value="Inhibitor_I29"/>
    <property type="match status" value="1"/>
</dbReference>
<dbReference type="InterPro" id="IPR000169">
    <property type="entry name" value="Pept_cys_AS"/>
</dbReference>
<evidence type="ECO:0000256" key="5">
    <source>
        <dbReference type="ARBA" id="ARBA00023145"/>
    </source>
</evidence>
<name>A0A6S7FZA6_PARCT</name>
<dbReference type="Pfam" id="PF08246">
    <property type="entry name" value="Inhibitor_I29"/>
    <property type="match status" value="1"/>
</dbReference>
<dbReference type="OrthoDB" id="65740at2759"/>
<dbReference type="AlphaFoldDB" id="A0A6S7FZA6"/>
<dbReference type="Gene3D" id="3.90.70.10">
    <property type="entry name" value="Cysteine proteinases"/>
    <property type="match status" value="1"/>
</dbReference>
<dbReference type="InterPro" id="IPR013201">
    <property type="entry name" value="Prot_inhib_I29"/>
</dbReference>
<gene>
    <name evidence="8" type="ORF">PACLA_8A083260</name>
</gene>
<keyword evidence="9" id="KW-1185">Reference proteome</keyword>
<comment type="similarity">
    <text evidence="1">Belongs to the peptidase C1 family.</text>
</comment>
<proteinExistence type="inferred from homology"/>
<comment type="caution">
    <text evidence="8">The sequence shown here is derived from an EMBL/GenBank/DDBJ whole genome shotgun (WGS) entry which is preliminary data.</text>
</comment>
<evidence type="ECO:0000256" key="1">
    <source>
        <dbReference type="ARBA" id="ARBA00008455"/>
    </source>
</evidence>
<dbReference type="SUPFAM" id="SSF54001">
    <property type="entry name" value="Cysteine proteinases"/>
    <property type="match status" value="1"/>
</dbReference>
<feature type="domain" description="Cathepsin propeptide inhibitor" evidence="7">
    <location>
        <begin position="507"/>
        <end position="563"/>
    </location>
</feature>
<keyword evidence="2" id="KW-0645">Protease</keyword>
<keyword evidence="6" id="KW-1015">Disulfide bond</keyword>
<dbReference type="InterPro" id="IPR013128">
    <property type="entry name" value="Peptidase_C1A"/>
</dbReference>
<dbReference type="InterPro" id="IPR000668">
    <property type="entry name" value="Peptidase_C1A_C"/>
</dbReference>
<dbReference type="GO" id="GO:0008234">
    <property type="term" value="F:cysteine-type peptidase activity"/>
    <property type="evidence" value="ECO:0007669"/>
    <property type="project" value="UniProtKB-KW"/>
</dbReference>
<keyword evidence="3" id="KW-0378">Hydrolase</keyword>
<evidence type="ECO:0000313" key="9">
    <source>
        <dbReference type="Proteomes" id="UP001152795"/>
    </source>
</evidence>
<dbReference type="GO" id="GO:0006508">
    <property type="term" value="P:proteolysis"/>
    <property type="evidence" value="ECO:0007669"/>
    <property type="project" value="UniProtKB-KW"/>
</dbReference>
<organism evidence="8 9">
    <name type="scientific">Paramuricea clavata</name>
    <name type="common">Red gorgonian</name>
    <name type="synonym">Violescent sea-whip</name>
    <dbReference type="NCBI Taxonomy" id="317549"/>
    <lineage>
        <taxon>Eukaryota</taxon>
        <taxon>Metazoa</taxon>
        <taxon>Cnidaria</taxon>
        <taxon>Anthozoa</taxon>
        <taxon>Octocorallia</taxon>
        <taxon>Malacalcyonacea</taxon>
        <taxon>Plexauridae</taxon>
        <taxon>Paramuricea</taxon>
    </lineage>
</organism>
<evidence type="ECO:0000259" key="7">
    <source>
        <dbReference type="SMART" id="SM00848"/>
    </source>
</evidence>
<dbReference type="PANTHER" id="PTHR12411">
    <property type="entry name" value="CYSTEINE PROTEASE FAMILY C1-RELATED"/>
    <property type="match status" value="1"/>
</dbReference>
<evidence type="ECO:0000256" key="3">
    <source>
        <dbReference type="ARBA" id="ARBA00022801"/>
    </source>
</evidence>
<dbReference type="Pfam" id="PF00112">
    <property type="entry name" value="Peptidase_C1"/>
    <property type="match status" value="1"/>
</dbReference>
<dbReference type="Proteomes" id="UP001152795">
    <property type="component" value="Unassembled WGS sequence"/>
</dbReference>
<accession>A0A6S7FZA6</accession>
<sequence length="636" mass="75182">MMASYYERPDPEKQFLHPAHEQQVNYNLNVLLQDLHAKYAKCVLADEVLHFPQDHHAKGVLSLPYGNIVEPFEAWYSAEHKMSRIDYYGGMDQTYQKELLGDHGFACKVVPEYSERTQKTYRGCLHRRGTKRFPVKAQSIVPASHYFKYGGDVMLRGHNSAKWQHKFKIYNKVNTYILYTTKTKPIKPLRYEMMGYDTLLSSYYDHYVLDYEMFEPWDFNYTTLQIPTDLDCFDFSSKKFSNAVGELNPMLEFMPHTKNGAPFTLSHNPSSAIRLPQEQTSWSDGEHKSYYHPYFNSDETDREPNYNFAAPNKDVAYSRPIFSNEDKMTQTNDRFSENYVNSDVQTATTPRHEIFPWQGVAKQPSVANNFGNPYEPSQQRFSYISSTRGRQHGRKLFQRNKKQNRKNKFSNNRKYAKRKFHKNLERHFKKAKTKSKHELSKNAPYRSSHRKQSRIQRIFNFKSVRRKKTKRKQKLRDKNRNKLGWQKSFGVNEILRRNYEEIVNLLFDAFKIGHKKSYSSHHEHETRKDIYRHNLRFIQSRNRMHLGYKLRSNHLMDMTDEELHKHKGLLQDENESISNGGIPFEPLFDYYPPTVDWRNRGAVNPVRSQGICGSCYAYAVTGALEGAYFLKVYNYP</sequence>
<evidence type="ECO:0000256" key="2">
    <source>
        <dbReference type="ARBA" id="ARBA00022670"/>
    </source>
</evidence>
<evidence type="ECO:0000256" key="4">
    <source>
        <dbReference type="ARBA" id="ARBA00022807"/>
    </source>
</evidence>
<evidence type="ECO:0000313" key="8">
    <source>
        <dbReference type="EMBL" id="CAB3984865.1"/>
    </source>
</evidence>
<dbReference type="PROSITE" id="PS00139">
    <property type="entry name" value="THIOL_PROTEASE_CYS"/>
    <property type="match status" value="1"/>
</dbReference>
<protein>
    <submittedName>
        <fullName evidence="8">Counting factor associated D-like</fullName>
    </submittedName>
</protein>
<dbReference type="EMBL" id="CACRXK020000795">
    <property type="protein sequence ID" value="CAB3984865.1"/>
    <property type="molecule type" value="Genomic_DNA"/>
</dbReference>
<evidence type="ECO:0000256" key="6">
    <source>
        <dbReference type="ARBA" id="ARBA00023157"/>
    </source>
</evidence>
<keyword evidence="4" id="KW-0788">Thiol protease</keyword>